<dbReference type="PANTHER" id="PTHR32027">
    <property type="entry name" value="CYTOSINE DEAMINASE"/>
    <property type="match status" value="1"/>
</dbReference>
<proteinExistence type="predicted"/>
<feature type="domain" description="Amidohydrolase 3" evidence="2">
    <location>
        <begin position="157"/>
        <end position="416"/>
    </location>
</feature>
<protein>
    <recommendedName>
        <fullName evidence="2">Amidohydrolase 3 domain-containing protein</fullName>
    </recommendedName>
</protein>
<dbReference type="Gene3D" id="3.20.20.140">
    <property type="entry name" value="Metal-dependent hydrolases"/>
    <property type="match status" value="1"/>
</dbReference>
<dbReference type="Pfam" id="PF07969">
    <property type="entry name" value="Amidohydro_3"/>
    <property type="match status" value="1"/>
</dbReference>
<accession>A0A1A7PL49</accession>
<dbReference type="SUPFAM" id="SSF51338">
    <property type="entry name" value="Composite domain of metallo-dependent hydrolases"/>
    <property type="match status" value="1"/>
</dbReference>
<dbReference type="PANTHER" id="PTHR32027:SF9">
    <property type="entry name" value="BLL3847 PROTEIN"/>
    <property type="match status" value="1"/>
</dbReference>
<reference evidence="3 4" key="1">
    <citation type="submission" date="2014-11" db="EMBL/GenBank/DDBJ databases">
        <title>Pan-genome of Gallibacterium spp.</title>
        <authorList>
            <person name="Kudirkiene E."/>
            <person name="Bojesen A.M."/>
        </authorList>
    </citation>
    <scope>NUCLEOTIDE SEQUENCE [LARGE SCALE GENOMIC DNA]</scope>
    <source>
        <strain evidence="3 4">59/S3/89</strain>
    </source>
</reference>
<dbReference type="RefSeq" id="WP_065238209.1">
    <property type="nucleotide sequence ID" value="NZ_JTJR01000050.1"/>
</dbReference>
<dbReference type="Gene3D" id="2.30.40.10">
    <property type="entry name" value="Urease, subunit C, domain 1"/>
    <property type="match status" value="1"/>
</dbReference>
<dbReference type="GO" id="GO:0016814">
    <property type="term" value="F:hydrolase activity, acting on carbon-nitrogen (but not peptide) bonds, in cyclic amidines"/>
    <property type="evidence" value="ECO:0007669"/>
    <property type="project" value="TreeGrafter"/>
</dbReference>
<evidence type="ECO:0000313" key="4">
    <source>
        <dbReference type="Proteomes" id="UP000092626"/>
    </source>
</evidence>
<organism evidence="3 4">
    <name type="scientific">Gallibacterium genomosp. 3</name>
    <dbReference type="NCBI Taxonomy" id="505345"/>
    <lineage>
        <taxon>Bacteria</taxon>
        <taxon>Pseudomonadati</taxon>
        <taxon>Pseudomonadota</taxon>
        <taxon>Gammaproteobacteria</taxon>
        <taxon>Pasteurellales</taxon>
        <taxon>Pasteurellaceae</taxon>
        <taxon>Gallibacterium</taxon>
    </lineage>
</organism>
<dbReference type="STRING" id="505345.QV06_11180"/>
<evidence type="ECO:0000259" key="2">
    <source>
        <dbReference type="Pfam" id="PF07969"/>
    </source>
</evidence>
<dbReference type="PATRIC" id="fig|505345.6.peg.2272"/>
<feature type="chain" id="PRO_5008359200" description="Amidohydrolase 3 domain-containing protein" evidence="1">
    <location>
        <begin position="28"/>
        <end position="445"/>
    </location>
</feature>
<comment type="caution">
    <text evidence="3">The sequence shown here is derived from an EMBL/GenBank/DDBJ whole genome shotgun (WGS) entry which is preliminary data.</text>
</comment>
<dbReference type="EMBL" id="JTJR01000050">
    <property type="protein sequence ID" value="OBX02402.1"/>
    <property type="molecule type" value="Genomic_DNA"/>
</dbReference>
<gene>
    <name evidence="3" type="ORF">QV06_11180</name>
</gene>
<dbReference type="InterPro" id="IPR032466">
    <property type="entry name" value="Metal_Hydrolase"/>
</dbReference>
<dbReference type="InterPro" id="IPR011059">
    <property type="entry name" value="Metal-dep_hydrolase_composite"/>
</dbReference>
<name>A0A1A7PL49_9PAST</name>
<evidence type="ECO:0000256" key="1">
    <source>
        <dbReference type="SAM" id="SignalP"/>
    </source>
</evidence>
<keyword evidence="1" id="KW-0732">Signal</keyword>
<feature type="signal peptide" evidence="1">
    <location>
        <begin position="1"/>
        <end position="27"/>
    </location>
</feature>
<dbReference type="InterPro" id="IPR052349">
    <property type="entry name" value="Metallo-hydrolase_Enzymes"/>
</dbReference>
<sequence>MNHNISRRKFISTTALTAAAISIPTLAQQPSISSKKTASQIHNEYILDNILLETNFIYHNDQVIATQTKHIALHIKDGIIKNILQQGENPNSLPIIDGESLLILPPLQDLHIHLDKSWYGLPWRTISRKGWNIQDIIAYEQKILPELLETSIERTGEMISLLNRKGTVIARSHCNIEPTSQLKSLEHLEQALDQNKYNLECEIVAFPQHGLLRSNSEKLMREAMRLGAHYVGGLDPTKVDNDMKKSLDTMFAIALDSGKGIDIHLHEANPSGGEAIKYMINYVAKEKELHGKLTLSHAFAFMGMSNDEVKHLAEKMAEYKISLASTLPFGNSMMPLPTFQSAGVKLMSGTDSILDWWSPLGSGDMLEKARLWAQLYRQTDEFGLSRALSIATAGVTPLDDQGNLAWPKVGDKATFTLVAASCSAEAVARLPEKRQGFLNGKPIIS</sequence>
<dbReference type="NCBIfam" id="NF005312">
    <property type="entry name" value="PRK06846.1"/>
    <property type="match status" value="1"/>
</dbReference>
<dbReference type="CDD" id="cd01293">
    <property type="entry name" value="Bact_CD"/>
    <property type="match status" value="1"/>
</dbReference>
<dbReference type="PROSITE" id="PS51318">
    <property type="entry name" value="TAT"/>
    <property type="match status" value="1"/>
</dbReference>
<dbReference type="InterPro" id="IPR013108">
    <property type="entry name" value="Amidohydro_3"/>
</dbReference>
<dbReference type="SUPFAM" id="SSF51556">
    <property type="entry name" value="Metallo-dependent hydrolases"/>
    <property type="match status" value="1"/>
</dbReference>
<evidence type="ECO:0000313" key="3">
    <source>
        <dbReference type="EMBL" id="OBX02402.1"/>
    </source>
</evidence>
<dbReference type="AlphaFoldDB" id="A0A1A7PL49"/>
<dbReference type="Proteomes" id="UP000092626">
    <property type="component" value="Unassembled WGS sequence"/>
</dbReference>
<dbReference type="InterPro" id="IPR006311">
    <property type="entry name" value="TAT_signal"/>
</dbReference>